<evidence type="ECO:0000256" key="7">
    <source>
        <dbReference type="ARBA" id="ARBA00023204"/>
    </source>
</evidence>
<dbReference type="GO" id="GO:0006284">
    <property type="term" value="P:base-excision repair"/>
    <property type="evidence" value="ECO:0007669"/>
    <property type="project" value="TreeGrafter"/>
</dbReference>
<dbReference type="InterPro" id="IPR001719">
    <property type="entry name" value="AP_endonuc_2"/>
</dbReference>
<evidence type="ECO:0000256" key="3">
    <source>
        <dbReference type="ARBA" id="ARBA00022723"/>
    </source>
</evidence>
<evidence type="ECO:0000313" key="10">
    <source>
        <dbReference type="Proteomes" id="UP000034004"/>
    </source>
</evidence>
<dbReference type="PATRIC" id="fig|1618484.3.peg.132"/>
<dbReference type="SMART" id="SM00518">
    <property type="entry name" value="AP2Ec"/>
    <property type="match status" value="1"/>
</dbReference>
<dbReference type="PANTHER" id="PTHR21445:SF0">
    <property type="entry name" value="APURINIC-APYRIMIDINIC ENDONUCLEASE"/>
    <property type="match status" value="1"/>
</dbReference>
<proteinExistence type="inferred from homology"/>
<keyword evidence="4" id="KW-0227">DNA damage</keyword>
<reference evidence="9 10" key="1">
    <citation type="journal article" date="2015" name="Nature">
        <title>rRNA introns, odd ribosomes, and small enigmatic genomes across a large radiation of phyla.</title>
        <authorList>
            <person name="Brown C.T."/>
            <person name="Hug L.A."/>
            <person name="Thomas B.C."/>
            <person name="Sharon I."/>
            <person name="Castelle C.J."/>
            <person name="Singh A."/>
            <person name="Wilkins M.J."/>
            <person name="Williams K.H."/>
            <person name="Banfield J.F."/>
        </authorList>
    </citation>
    <scope>NUCLEOTIDE SEQUENCE [LARGE SCALE GENOMIC DNA]</scope>
</reference>
<dbReference type="Pfam" id="PF01261">
    <property type="entry name" value="AP_endonuc_2"/>
    <property type="match status" value="1"/>
</dbReference>
<evidence type="ECO:0000256" key="6">
    <source>
        <dbReference type="ARBA" id="ARBA00022833"/>
    </source>
</evidence>
<evidence type="ECO:0000313" key="9">
    <source>
        <dbReference type="EMBL" id="KKP63117.1"/>
    </source>
</evidence>
<dbReference type="InterPro" id="IPR018246">
    <property type="entry name" value="AP_endonuc_F2_Zn_BS"/>
</dbReference>
<keyword evidence="9" id="KW-0255">Endonuclease</keyword>
<evidence type="ECO:0000256" key="4">
    <source>
        <dbReference type="ARBA" id="ARBA00022763"/>
    </source>
</evidence>
<evidence type="ECO:0000256" key="5">
    <source>
        <dbReference type="ARBA" id="ARBA00022801"/>
    </source>
</evidence>
<gene>
    <name evidence="9" type="ORF">UR56_C0002G0094</name>
</gene>
<dbReference type="GO" id="GO:0003906">
    <property type="term" value="F:DNA-(apurinic or apyrimidinic site) endonuclease activity"/>
    <property type="evidence" value="ECO:0007669"/>
    <property type="project" value="TreeGrafter"/>
</dbReference>
<dbReference type="EMBL" id="LBPR01000002">
    <property type="protein sequence ID" value="KKP63117.1"/>
    <property type="molecule type" value="Genomic_DNA"/>
</dbReference>
<keyword evidence="6" id="KW-0862">Zinc</keyword>
<keyword evidence="5" id="KW-0378">Hydrolase</keyword>
<comment type="similarity">
    <text evidence="2">Belongs to the AP endonuclease 2 family.</text>
</comment>
<keyword evidence="3" id="KW-0479">Metal-binding</keyword>
<name>A0A0G0E713_9BACT</name>
<organism evidence="9 10">
    <name type="scientific">Candidatus Roizmanbacteria bacterium GW2011_GWC2_34_23</name>
    <dbReference type="NCBI Taxonomy" id="1618484"/>
    <lineage>
        <taxon>Bacteria</taxon>
        <taxon>Candidatus Roizmaniibacteriota</taxon>
    </lineage>
</organism>
<sequence>MSIGIYNRYKCYNFYKLMMKLGAHQSISGGYSEALKRISNIGGNCLQIFSSSPRGWNFANPNDDEIKKFSILNSEFSISPIYFHATYLINLADDGRIGHMSKMSLINELNLAPKLGIKGSIIHLGSFKEKKQLPIENYLIDDRPQDNKYKVLINNIKEILDKTPKDSLFIIENAGNRKIGQTLEEISQIVKDVNNKRIRLCLDTCHLFSNGYKFDTNKELDFFLAKLVKLEINNLVELWHVNDSRDEFDSGHDRHDNIGQGKMNIDEFKTLLNHPQTKNFPFIIETPGFDGNGPDKKNLDILKSLVGI</sequence>
<accession>A0A0G0E713</accession>
<dbReference type="Gene3D" id="3.20.20.150">
    <property type="entry name" value="Divalent-metal-dependent TIM barrel enzymes"/>
    <property type="match status" value="1"/>
</dbReference>
<evidence type="ECO:0000256" key="2">
    <source>
        <dbReference type="ARBA" id="ARBA00005340"/>
    </source>
</evidence>
<dbReference type="InterPro" id="IPR013022">
    <property type="entry name" value="Xyl_isomerase-like_TIM-brl"/>
</dbReference>
<keyword evidence="9" id="KW-0540">Nuclease</keyword>
<dbReference type="Proteomes" id="UP000034004">
    <property type="component" value="Unassembled WGS sequence"/>
</dbReference>
<evidence type="ECO:0000259" key="8">
    <source>
        <dbReference type="Pfam" id="PF01261"/>
    </source>
</evidence>
<evidence type="ECO:0000256" key="1">
    <source>
        <dbReference type="ARBA" id="ARBA00001947"/>
    </source>
</evidence>
<keyword evidence="7" id="KW-0234">DNA repair</keyword>
<dbReference type="NCBIfam" id="TIGR00587">
    <property type="entry name" value="nfo"/>
    <property type="match status" value="1"/>
</dbReference>
<protein>
    <submittedName>
        <fullName evidence="9">Putative endonuclease 4</fullName>
    </submittedName>
</protein>
<dbReference type="PROSITE" id="PS51432">
    <property type="entry name" value="AP_NUCLEASE_F2_4"/>
    <property type="match status" value="1"/>
</dbReference>
<comment type="caution">
    <text evidence="9">The sequence shown here is derived from an EMBL/GenBank/DDBJ whole genome shotgun (WGS) entry which is preliminary data.</text>
</comment>
<dbReference type="GO" id="GO:0008081">
    <property type="term" value="F:phosphoric diester hydrolase activity"/>
    <property type="evidence" value="ECO:0007669"/>
    <property type="project" value="TreeGrafter"/>
</dbReference>
<feature type="domain" description="Xylose isomerase-like TIM barrel" evidence="8">
    <location>
        <begin position="36"/>
        <end position="303"/>
    </location>
</feature>
<dbReference type="GO" id="GO:0003677">
    <property type="term" value="F:DNA binding"/>
    <property type="evidence" value="ECO:0007669"/>
    <property type="project" value="InterPro"/>
</dbReference>
<dbReference type="PANTHER" id="PTHR21445">
    <property type="entry name" value="ENDONUCLEASE IV ENDODEOXYRIBONUCLEASE IV"/>
    <property type="match status" value="1"/>
</dbReference>
<dbReference type="PROSITE" id="PS00730">
    <property type="entry name" value="AP_NUCLEASE_F2_2"/>
    <property type="match status" value="1"/>
</dbReference>
<dbReference type="STRING" id="1618484.UR56_C0002G0094"/>
<dbReference type="AlphaFoldDB" id="A0A0G0E713"/>
<dbReference type="GO" id="GO:0008270">
    <property type="term" value="F:zinc ion binding"/>
    <property type="evidence" value="ECO:0007669"/>
    <property type="project" value="InterPro"/>
</dbReference>
<dbReference type="InterPro" id="IPR036237">
    <property type="entry name" value="Xyl_isomerase-like_sf"/>
</dbReference>
<comment type="cofactor">
    <cofactor evidence="1">
        <name>Zn(2+)</name>
        <dbReference type="ChEBI" id="CHEBI:29105"/>
    </cofactor>
</comment>
<dbReference type="SUPFAM" id="SSF51658">
    <property type="entry name" value="Xylose isomerase-like"/>
    <property type="match status" value="1"/>
</dbReference>